<dbReference type="InterPro" id="IPR015424">
    <property type="entry name" value="PyrdxlP-dep_Trfase"/>
</dbReference>
<dbReference type="Gene3D" id="3.40.640.10">
    <property type="entry name" value="Type I PLP-dependent aspartate aminotransferase-like (Major domain)"/>
    <property type="match status" value="1"/>
</dbReference>
<accession>A0AAX4PER8</accession>
<evidence type="ECO:0000313" key="1">
    <source>
        <dbReference type="EMBL" id="WZN64882.1"/>
    </source>
</evidence>
<proteinExistence type="predicted"/>
<dbReference type="PANTHER" id="PTHR30244">
    <property type="entry name" value="TRANSAMINASE"/>
    <property type="match status" value="1"/>
</dbReference>
<dbReference type="Pfam" id="PF01041">
    <property type="entry name" value="DegT_DnrJ_EryC1"/>
    <property type="match status" value="1"/>
</dbReference>
<evidence type="ECO:0000313" key="2">
    <source>
        <dbReference type="Proteomes" id="UP001472866"/>
    </source>
</evidence>
<organism evidence="1 2">
    <name type="scientific">Chloropicon roscoffensis</name>
    <dbReference type="NCBI Taxonomy" id="1461544"/>
    <lineage>
        <taxon>Eukaryota</taxon>
        <taxon>Viridiplantae</taxon>
        <taxon>Chlorophyta</taxon>
        <taxon>Chloropicophyceae</taxon>
        <taxon>Chloropicales</taxon>
        <taxon>Chloropicaceae</taxon>
        <taxon>Chloropicon</taxon>
    </lineage>
</organism>
<dbReference type="PANTHER" id="PTHR30244:SF34">
    <property type="entry name" value="DTDP-4-AMINO-4,6-DIDEOXYGALACTOSE TRANSAMINASE"/>
    <property type="match status" value="1"/>
</dbReference>
<dbReference type="Gene3D" id="3.90.1150.10">
    <property type="entry name" value="Aspartate Aminotransferase, domain 1"/>
    <property type="match status" value="1"/>
</dbReference>
<dbReference type="AlphaFoldDB" id="A0AAX4PER8"/>
<dbReference type="GO" id="GO:0008483">
    <property type="term" value="F:transaminase activity"/>
    <property type="evidence" value="ECO:0007669"/>
    <property type="project" value="TreeGrafter"/>
</dbReference>
<dbReference type="SUPFAM" id="SSF53383">
    <property type="entry name" value="PLP-dependent transferases"/>
    <property type="match status" value="1"/>
</dbReference>
<name>A0AAX4PER8_9CHLO</name>
<gene>
    <name evidence="1" type="ORF">HKI87_10g64390</name>
</gene>
<reference evidence="1 2" key="1">
    <citation type="submission" date="2024-03" db="EMBL/GenBank/DDBJ databases">
        <title>Complete genome sequence of the green alga Chloropicon roscoffensis RCC1871.</title>
        <authorList>
            <person name="Lemieux C."/>
            <person name="Pombert J.-F."/>
            <person name="Otis C."/>
            <person name="Turmel M."/>
        </authorList>
    </citation>
    <scope>NUCLEOTIDE SEQUENCE [LARGE SCALE GENOMIC DNA]</scope>
    <source>
        <strain evidence="1 2">RCC1871</strain>
    </source>
</reference>
<dbReference type="InterPro" id="IPR015421">
    <property type="entry name" value="PyrdxlP-dep_Trfase_major"/>
</dbReference>
<dbReference type="InterPro" id="IPR015422">
    <property type="entry name" value="PyrdxlP-dep_Trfase_small"/>
</dbReference>
<keyword evidence="1" id="KW-0808">Transferase</keyword>
<keyword evidence="2" id="KW-1185">Reference proteome</keyword>
<protein>
    <submittedName>
        <fullName evidence="1">Pyridoxal phosphate-dependent transferase</fullName>
    </submittedName>
</protein>
<dbReference type="Proteomes" id="UP001472866">
    <property type="component" value="Chromosome 10"/>
</dbReference>
<dbReference type="GO" id="GO:0000271">
    <property type="term" value="P:polysaccharide biosynthetic process"/>
    <property type="evidence" value="ECO:0007669"/>
    <property type="project" value="TreeGrafter"/>
</dbReference>
<dbReference type="GO" id="GO:0030170">
    <property type="term" value="F:pyridoxal phosphate binding"/>
    <property type="evidence" value="ECO:0007669"/>
    <property type="project" value="TreeGrafter"/>
</dbReference>
<dbReference type="InterPro" id="IPR000653">
    <property type="entry name" value="DegT/StrS_aminotransferase"/>
</dbReference>
<sequence length="487" mass="53875">MARLCGTKLSKDSRKMQEKTGQFGFTFSGPRKYTRLSPAFVARVPQDDLTSAKNVVVEESALTSDTVYDKDSVEPRLAINIKSPCPVPEAGIQRCREVMESGRMFRYGGLTPGANNPDQTVDDVSLVEKSFADVTGHKYCVALNSCGSAIFLAVFAVLKKEHERLSKIPGPTKILTNAFTFAAVPSAIVHAGCEPEYVNCTDQFVIDVEDFERKAKESGAKIAIVSHMRGRLCDMSGVAEVCKKYDITLIEDCAHSLGCDWKGVKSGSSEHGTVAACFSAQSNKLINSGEGGFLVTDDEEVAVRAILCAGSYEYLYKSHLAAPENYELFEKLKFETPNYSLRMHQITAAIIEPQLPLLEDRYKKHRYNYAIADRRLCELEGIRLPGTLDGATGVGDSLQFNLKNRNWDEAHAFCKECAKRGVPMEIFGAADNARNFKTWQFALPPSDCEPSYKHIEYAADLRLPLHLTESDVHTICDVIEFSLKVTS</sequence>
<dbReference type="EMBL" id="CP151510">
    <property type="protein sequence ID" value="WZN64882.1"/>
    <property type="molecule type" value="Genomic_DNA"/>
</dbReference>